<proteinExistence type="predicted"/>
<organism evidence="2 3">
    <name type="scientific">Lentinus brumalis</name>
    <dbReference type="NCBI Taxonomy" id="2498619"/>
    <lineage>
        <taxon>Eukaryota</taxon>
        <taxon>Fungi</taxon>
        <taxon>Dikarya</taxon>
        <taxon>Basidiomycota</taxon>
        <taxon>Agaricomycotina</taxon>
        <taxon>Agaricomycetes</taxon>
        <taxon>Polyporales</taxon>
        <taxon>Polyporaceae</taxon>
        <taxon>Lentinus</taxon>
    </lineage>
</organism>
<feature type="compositionally biased region" description="Low complexity" evidence="1">
    <location>
        <begin position="24"/>
        <end position="35"/>
    </location>
</feature>
<gene>
    <name evidence="2" type="ORF">OH76DRAFT_1404054</name>
</gene>
<sequence length="268" mass="29686">MSTSKVTKRSRHQPYNRASRDHQSSSGSAIVSTTSRHLDVSGTTSPATSAPMRTIRDFYLVHIRKRFPRFEPRNDFDLLALGDGRYKGPEKEVYAWLDQELALTIALSGNATQALEGATRMLSAKKTVTGWKPSPGDAGVFIRPIPGSPYSFRLFPGCRSRQEYCLDFVETATGLPVNSPFQFELWSIGTSSIPHACGPVRLRSLECSWGYSQKDIAPGAEKFVLKDGMTCLLKRPGHKAVRFTVPIRLDNAKDTSNVDDVDLPQHIA</sequence>
<reference evidence="2 3" key="1">
    <citation type="journal article" date="2018" name="Biotechnol. Biofuels">
        <title>Integrative visual omics of the white-rot fungus Polyporus brumalis exposes the biotechnological potential of its oxidative enzymes for delignifying raw plant biomass.</title>
        <authorList>
            <person name="Miyauchi S."/>
            <person name="Rancon A."/>
            <person name="Drula E."/>
            <person name="Hage H."/>
            <person name="Chaduli D."/>
            <person name="Favel A."/>
            <person name="Grisel S."/>
            <person name="Henrissat B."/>
            <person name="Herpoel-Gimbert I."/>
            <person name="Ruiz-Duenas F.J."/>
            <person name="Chevret D."/>
            <person name="Hainaut M."/>
            <person name="Lin J."/>
            <person name="Wang M."/>
            <person name="Pangilinan J."/>
            <person name="Lipzen A."/>
            <person name="Lesage-Meessen L."/>
            <person name="Navarro D."/>
            <person name="Riley R."/>
            <person name="Grigoriev I.V."/>
            <person name="Zhou S."/>
            <person name="Raouche S."/>
            <person name="Rosso M.N."/>
        </authorList>
    </citation>
    <scope>NUCLEOTIDE SEQUENCE [LARGE SCALE GENOMIC DNA]</scope>
    <source>
        <strain evidence="2 3">BRFM 1820</strain>
    </source>
</reference>
<evidence type="ECO:0000313" key="3">
    <source>
        <dbReference type="Proteomes" id="UP000256964"/>
    </source>
</evidence>
<feature type="region of interest" description="Disordered" evidence="1">
    <location>
        <begin position="1"/>
        <end position="48"/>
    </location>
</feature>
<name>A0A371D9E4_9APHY</name>
<keyword evidence="3" id="KW-1185">Reference proteome</keyword>
<dbReference type="Proteomes" id="UP000256964">
    <property type="component" value="Unassembled WGS sequence"/>
</dbReference>
<protein>
    <submittedName>
        <fullName evidence="2">Uncharacterized protein</fullName>
    </submittedName>
</protein>
<evidence type="ECO:0000313" key="2">
    <source>
        <dbReference type="EMBL" id="RDX49149.1"/>
    </source>
</evidence>
<dbReference type="OrthoDB" id="2628807at2759"/>
<dbReference type="EMBL" id="KZ857407">
    <property type="protein sequence ID" value="RDX49149.1"/>
    <property type="molecule type" value="Genomic_DNA"/>
</dbReference>
<accession>A0A371D9E4</accession>
<evidence type="ECO:0000256" key="1">
    <source>
        <dbReference type="SAM" id="MobiDB-lite"/>
    </source>
</evidence>
<feature type="compositionally biased region" description="Basic residues" evidence="1">
    <location>
        <begin position="1"/>
        <end position="14"/>
    </location>
</feature>
<dbReference type="AlphaFoldDB" id="A0A371D9E4"/>